<gene>
    <name evidence="9" type="ORF">Q0590_09555</name>
</gene>
<organism evidence="9 10">
    <name type="scientific">Rhodocytophaga aerolata</name>
    <dbReference type="NCBI Taxonomy" id="455078"/>
    <lineage>
        <taxon>Bacteria</taxon>
        <taxon>Pseudomonadati</taxon>
        <taxon>Bacteroidota</taxon>
        <taxon>Cytophagia</taxon>
        <taxon>Cytophagales</taxon>
        <taxon>Rhodocytophagaceae</taxon>
        <taxon>Rhodocytophaga</taxon>
    </lineage>
</organism>
<keyword evidence="4 7" id="KW-0812">Transmembrane</keyword>
<dbReference type="EMBL" id="JAUKPO010000004">
    <property type="protein sequence ID" value="MDO1446494.1"/>
    <property type="molecule type" value="Genomic_DNA"/>
</dbReference>
<evidence type="ECO:0000313" key="10">
    <source>
        <dbReference type="Proteomes" id="UP001168528"/>
    </source>
</evidence>
<dbReference type="InterPro" id="IPR051447">
    <property type="entry name" value="Lipoprotein-release_system"/>
</dbReference>
<comment type="similarity">
    <text evidence="2">Belongs to the ABC-4 integral membrane protein family. LolC/E subfamily.</text>
</comment>
<keyword evidence="5 7" id="KW-1133">Transmembrane helix</keyword>
<keyword evidence="6 7" id="KW-0472">Membrane</keyword>
<accession>A0ABT8R3I2</accession>
<comment type="subcellular location">
    <subcellularLocation>
        <location evidence="1">Cell membrane</location>
        <topology evidence="1">Multi-pass membrane protein</topology>
    </subcellularLocation>
</comment>
<evidence type="ECO:0000256" key="5">
    <source>
        <dbReference type="ARBA" id="ARBA00022989"/>
    </source>
</evidence>
<feature type="transmembrane region" description="Helical" evidence="7">
    <location>
        <begin position="19"/>
        <end position="38"/>
    </location>
</feature>
<feature type="transmembrane region" description="Helical" evidence="7">
    <location>
        <begin position="343"/>
        <end position="370"/>
    </location>
</feature>
<feature type="transmembrane region" description="Helical" evidence="7">
    <location>
        <begin position="304"/>
        <end position="323"/>
    </location>
</feature>
<feature type="domain" description="ABC3 transporter permease C-terminal" evidence="8">
    <location>
        <begin position="251"/>
        <end position="380"/>
    </location>
</feature>
<dbReference type="PANTHER" id="PTHR30489">
    <property type="entry name" value="LIPOPROTEIN-RELEASING SYSTEM TRANSMEMBRANE PROTEIN LOLE"/>
    <property type="match status" value="1"/>
</dbReference>
<comment type="caution">
    <text evidence="9">The sequence shown here is derived from an EMBL/GenBank/DDBJ whole genome shotgun (WGS) entry which is preliminary data.</text>
</comment>
<feature type="transmembrane region" description="Helical" evidence="7">
    <location>
        <begin position="251"/>
        <end position="273"/>
    </location>
</feature>
<evidence type="ECO:0000313" key="9">
    <source>
        <dbReference type="EMBL" id="MDO1446494.1"/>
    </source>
</evidence>
<sequence>MLAIQLAIKNLLGAGLRTWLNVAVLSFAFVVIVFYNGMLDGWNRQALKDTREWEVGNGQLWHPAYDRYDPFSLQEAHAPLSGEVVSLVQRKQLTPVLITQASAYPKGRMINIVLKGIDPDQQMLKLPTSLLKEDSGEIPALIGKRMAQSARLKTGDKVLVRWRDKNGTFDAREIHIAGVFDANVPSVDNGQFWIPLGNLQQMTGMENEATLLVAANTHTVQKTGIWEARDLDFLLKEFNEIMDSKKGSSKVIYFLLLAIALLAIFDTQVLSVFRRQKEIGTYIALGMTRAEVVRIFTVEGSAHSFLALLLGALYGIPFLAYLAKTGIPMPKSAGEAGIAISDSIIPVYSAGMVVTTILLVVITATVVSYFPARRISSMKPTEALKGKIQ</sequence>
<protein>
    <submittedName>
        <fullName evidence="9">FtsX-like permease family protein</fullName>
    </submittedName>
</protein>
<keyword evidence="10" id="KW-1185">Reference proteome</keyword>
<evidence type="ECO:0000256" key="4">
    <source>
        <dbReference type="ARBA" id="ARBA00022692"/>
    </source>
</evidence>
<evidence type="ECO:0000259" key="8">
    <source>
        <dbReference type="Pfam" id="PF02687"/>
    </source>
</evidence>
<evidence type="ECO:0000256" key="7">
    <source>
        <dbReference type="SAM" id="Phobius"/>
    </source>
</evidence>
<name>A0ABT8R3I2_9BACT</name>
<dbReference type="PANTHER" id="PTHR30489:SF0">
    <property type="entry name" value="LIPOPROTEIN-RELEASING SYSTEM TRANSMEMBRANE PROTEIN LOLE"/>
    <property type="match status" value="1"/>
</dbReference>
<reference evidence="9" key="1">
    <citation type="submission" date="2023-07" db="EMBL/GenBank/DDBJ databases">
        <title>The genome sequence of Rhodocytophaga aerolata KACC 12507.</title>
        <authorList>
            <person name="Zhang X."/>
        </authorList>
    </citation>
    <scope>NUCLEOTIDE SEQUENCE</scope>
    <source>
        <strain evidence="9">KACC 12507</strain>
    </source>
</reference>
<evidence type="ECO:0000256" key="3">
    <source>
        <dbReference type="ARBA" id="ARBA00022475"/>
    </source>
</evidence>
<dbReference type="Proteomes" id="UP001168528">
    <property type="component" value="Unassembled WGS sequence"/>
</dbReference>
<keyword evidence="3" id="KW-1003">Cell membrane</keyword>
<evidence type="ECO:0000256" key="2">
    <source>
        <dbReference type="ARBA" id="ARBA00005236"/>
    </source>
</evidence>
<proteinExistence type="inferred from homology"/>
<evidence type="ECO:0000256" key="1">
    <source>
        <dbReference type="ARBA" id="ARBA00004651"/>
    </source>
</evidence>
<dbReference type="RefSeq" id="WP_302037298.1">
    <property type="nucleotide sequence ID" value="NZ_JAUKPO010000004.1"/>
</dbReference>
<evidence type="ECO:0000256" key="6">
    <source>
        <dbReference type="ARBA" id="ARBA00023136"/>
    </source>
</evidence>
<dbReference type="Pfam" id="PF02687">
    <property type="entry name" value="FtsX"/>
    <property type="match status" value="1"/>
</dbReference>
<dbReference type="InterPro" id="IPR003838">
    <property type="entry name" value="ABC3_permease_C"/>
</dbReference>